<dbReference type="PANTHER" id="PTHR43033">
    <property type="entry name" value="TRNA(ILE)-LYSIDINE SYNTHASE-RELATED"/>
    <property type="match status" value="1"/>
</dbReference>
<dbReference type="Gene3D" id="1.20.59.20">
    <property type="match status" value="1"/>
</dbReference>
<keyword evidence="6" id="KW-0067">ATP-binding</keyword>
<dbReference type="GO" id="GO:0005737">
    <property type="term" value="C:cytoplasm"/>
    <property type="evidence" value="ECO:0007669"/>
    <property type="project" value="InterPro"/>
</dbReference>
<evidence type="ECO:0000256" key="1">
    <source>
        <dbReference type="ARBA" id="ARBA00013267"/>
    </source>
</evidence>
<proteinExistence type="inferred from homology"/>
<evidence type="ECO:0000259" key="8">
    <source>
        <dbReference type="Pfam" id="PF01171"/>
    </source>
</evidence>
<dbReference type="InterPro" id="IPR012094">
    <property type="entry name" value="tRNA_Ile_lys_synt"/>
</dbReference>
<evidence type="ECO:0000256" key="5">
    <source>
        <dbReference type="ARBA" id="ARBA00022741"/>
    </source>
</evidence>
<dbReference type="GO" id="GO:0005524">
    <property type="term" value="F:ATP binding"/>
    <property type="evidence" value="ECO:0007669"/>
    <property type="project" value="UniProtKB-KW"/>
</dbReference>
<gene>
    <name evidence="10" type="ORF">LCGC14_2882070</name>
</gene>
<dbReference type="InterPro" id="IPR014729">
    <property type="entry name" value="Rossmann-like_a/b/a_fold"/>
</dbReference>
<dbReference type="GO" id="GO:0032267">
    <property type="term" value="F:tRNA(Ile)-lysidine synthase activity"/>
    <property type="evidence" value="ECO:0007669"/>
    <property type="project" value="UniProtKB-EC"/>
</dbReference>
<feature type="non-terminal residue" evidence="10">
    <location>
        <position position="357"/>
    </location>
</feature>
<dbReference type="HAMAP" id="MF_01161">
    <property type="entry name" value="tRNA_Ile_lys_synt"/>
    <property type="match status" value="1"/>
</dbReference>
<evidence type="ECO:0000256" key="7">
    <source>
        <dbReference type="ARBA" id="ARBA00048539"/>
    </source>
</evidence>
<dbReference type="NCBIfam" id="TIGR02432">
    <property type="entry name" value="lysidine_TilS_N"/>
    <property type="match status" value="1"/>
</dbReference>
<organism evidence="10">
    <name type="scientific">marine sediment metagenome</name>
    <dbReference type="NCBI Taxonomy" id="412755"/>
    <lineage>
        <taxon>unclassified sequences</taxon>
        <taxon>metagenomes</taxon>
        <taxon>ecological metagenomes</taxon>
    </lineage>
</organism>
<dbReference type="InterPro" id="IPR012795">
    <property type="entry name" value="tRNA_Ile_lys_synt_N"/>
</dbReference>
<dbReference type="CDD" id="cd01992">
    <property type="entry name" value="TilS_N"/>
    <property type="match status" value="1"/>
</dbReference>
<dbReference type="InterPro" id="IPR015262">
    <property type="entry name" value="tRNA_Ile_lys_synt_subst-bd"/>
</dbReference>
<keyword evidence="2" id="KW-0963">Cytoplasm</keyword>
<dbReference type="PANTHER" id="PTHR43033:SF1">
    <property type="entry name" value="TRNA(ILE)-LYSIDINE SYNTHASE-RELATED"/>
    <property type="match status" value="1"/>
</dbReference>
<dbReference type="Gene3D" id="3.40.50.620">
    <property type="entry name" value="HUPs"/>
    <property type="match status" value="1"/>
</dbReference>
<dbReference type="SUPFAM" id="SSF82829">
    <property type="entry name" value="MesJ substrate recognition domain-like"/>
    <property type="match status" value="1"/>
</dbReference>
<evidence type="ECO:0000256" key="2">
    <source>
        <dbReference type="ARBA" id="ARBA00022490"/>
    </source>
</evidence>
<sequence>MDVLKQTASTIKKHRMLTGGEKVLIALSGGPDSSCLASVLTELSRELDLTLFAHYVDHGLRPEETPAEIEQCAALCKSLGIEFTHSIVNVDELVKNQGINKQEAARELRYKALEEAASACGAKRTALGHTLDDQAETFLMRVIRGSGPSGLSGIPPVRGAIIRPLIGSRKPDILEYLRAKGIGYAVDSSNLKGKYLRNRLRQNVLPALEEINPSIVDTLGRTTEILADEERYFFIEVTKALMRLITSKADDHIELFLVPLETLDNAIARRVLRRAIAETTSLRRLGYAHIEEILSLVRNGKPGDSIDLPLKVKVIKKSSPFLIPTAPPVHLETRTMDGPGVLEIKEAGMKLEAQITG</sequence>
<evidence type="ECO:0000256" key="4">
    <source>
        <dbReference type="ARBA" id="ARBA00022694"/>
    </source>
</evidence>
<name>A0A0F8Y018_9ZZZZ</name>
<protein>
    <recommendedName>
        <fullName evidence="1">tRNA(Ile)-lysidine synthetase</fullName>
        <ecNumber evidence="1">6.3.4.19</ecNumber>
    </recommendedName>
</protein>
<dbReference type="AlphaFoldDB" id="A0A0F8Y018"/>
<accession>A0A0F8Y018</accession>
<evidence type="ECO:0000313" key="10">
    <source>
        <dbReference type="EMBL" id="KKK74608.1"/>
    </source>
</evidence>
<reference evidence="10" key="1">
    <citation type="journal article" date="2015" name="Nature">
        <title>Complex archaea that bridge the gap between prokaryotes and eukaryotes.</title>
        <authorList>
            <person name="Spang A."/>
            <person name="Saw J.H."/>
            <person name="Jorgensen S.L."/>
            <person name="Zaremba-Niedzwiedzka K."/>
            <person name="Martijn J."/>
            <person name="Lind A.E."/>
            <person name="van Eijk R."/>
            <person name="Schleper C."/>
            <person name="Guy L."/>
            <person name="Ettema T.J."/>
        </authorList>
    </citation>
    <scope>NUCLEOTIDE SEQUENCE</scope>
</reference>
<comment type="catalytic activity">
    <reaction evidence="7">
        <text>cytidine(34) in tRNA(Ile2) + L-lysine + ATP = lysidine(34) in tRNA(Ile2) + AMP + diphosphate + H(+)</text>
        <dbReference type="Rhea" id="RHEA:43744"/>
        <dbReference type="Rhea" id="RHEA-COMP:10625"/>
        <dbReference type="Rhea" id="RHEA-COMP:10670"/>
        <dbReference type="ChEBI" id="CHEBI:15378"/>
        <dbReference type="ChEBI" id="CHEBI:30616"/>
        <dbReference type="ChEBI" id="CHEBI:32551"/>
        <dbReference type="ChEBI" id="CHEBI:33019"/>
        <dbReference type="ChEBI" id="CHEBI:82748"/>
        <dbReference type="ChEBI" id="CHEBI:83665"/>
        <dbReference type="ChEBI" id="CHEBI:456215"/>
        <dbReference type="EC" id="6.3.4.19"/>
    </reaction>
</comment>
<evidence type="ECO:0000259" key="9">
    <source>
        <dbReference type="Pfam" id="PF09179"/>
    </source>
</evidence>
<dbReference type="EC" id="6.3.4.19" evidence="1"/>
<feature type="domain" description="tRNA(Ile)-lysidine/2-thiocytidine synthase N-terminal" evidence="8">
    <location>
        <begin position="22"/>
        <end position="203"/>
    </location>
</feature>
<dbReference type="GO" id="GO:0008033">
    <property type="term" value="P:tRNA processing"/>
    <property type="evidence" value="ECO:0007669"/>
    <property type="project" value="UniProtKB-KW"/>
</dbReference>
<keyword evidence="3" id="KW-0436">Ligase</keyword>
<feature type="domain" description="tRNA(Ile)-lysidine synthase substrate-binding" evidence="9">
    <location>
        <begin position="258"/>
        <end position="309"/>
    </location>
</feature>
<dbReference type="InterPro" id="IPR011063">
    <property type="entry name" value="TilS/TtcA_N"/>
</dbReference>
<keyword evidence="4" id="KW-0819">tRNA processing</keyword>
<dbReference type="Pfam" id="PF09179">
    <property type="entry name" value="TilS"/>
    <property type="match status" value="1"/>
</dbReference>
<dbReference type="Pfam" id="PF01171">
    <property type="entry name" value="ATP_bind_3"/>
    <property type="match status" value="1"/>
</dbReference>
<comment type="caution">
    <text evidence="10">The sequence shown here is derived from an EMBL/GenBank/DDBJ whole genome shotgun (WGS) entry which is preliminary data.</text>
</comment>
<dbReference type="SUPFAM" id="SSF52402">
    <property type="entry name" value="Adenine nucleotide alpha hydrolases-like"/>
    <property type="match status" value="1"/>
</dbReference>
<evidence type="ECO:0000256" key="6">
    <source>
        <dbReference type="ARBA" id="ARBA00022840"/>
    </source>
</evidence>
<dbReference type="EMBL" id="LAZR01056237">
    <property type="protein sequence ID" value="KKK74608.1"/>
    <property type="molecule type" value="Genomic_DNA"/>
</dbReference>
<keyword evidence="5" id="KW-0547">Nucleotide-binding</keyword>
<evidence type="ECO:0000256" key="3">
    <source>
        <dbReference type="ARBA" id="ARBA00022598"/>
    </source>
</evidence>